<keyword evidence="1" id="KW-0812">Transmembrane</keyword>
<feature type="transmembrane region" description="Helical" evidence="1">
    <location>
        <begin position="298"/>
        <end position="321"/>
    </location>
</feature>
<evidence type="ECO:0000256" key="1">
    <source>
        <dbReference type="SAM" id="Phobius"/>
    </source>
</evidence>
<proteinExistence type="predicted"/>
<feature type="transmembrane region" description="Helical" evidence="1">
    <location>
        <begin position="223"/>
        <end position="242"/>
    </location>
</feature>
<dbReference type="Pfam" id="PF12679">
    <property type="entry name" value="ABC2_membrane_2"/>
    <property type="match status" value="1"/>
</dbReference>
<feature type="transmembrane region" description="Helical" evidence="1">
    <location>
        <begin position="113"/>
        <end position="131"/>
    </location>
</feature>
<comment type="caution">
    <text evidence="2">The sequence shown here is derived from an EMBL/GenBank/DDBJ whole genome shotgun (WGS) entry which is preliminary data.</text>
</comment>
<name>A0ABV6KU54_9BACI</name>
<reference evidence="2 3" key="1">
    <citation type="submission" date="2024-09" db="EMBL/GenBank/DDBJ databases">
        <authorList>
            <person name="Sun Q."/>
            <person name="Mori K."/>
        </authorList>
    </citation>
    <scope>NUCLEOTIDE SEQUENCE [LARGE SCALE GENOMIC DNA]</scope>
    <source>
        <strain evidence="2 3">CGMCC 1.9126</strain>
    </source>
</reference>
<dbReference type="InterPro" id="IPR036259">
    <property type="entry name" value="MFS_trans_sf"/>
</dbReference>
<organism evidence="2 3">
    <name type="scientific">Robertmurraya beringensis</name>
    <dbReference type="NCBI Taxonomy" id="641660"/>
    <lineage>
        <taxon>Bacteria</taxon>
        <taxon>Bacillati</taxon>
        <taxon>Bacillota</taxon>
        <taxon>Bacilli</taxon>
        <taxon>Bacillales</taxon>
        <taxon>Bacillaceae</taxon>
        <taxon>Robertmurraya</taxon>
    </lineage>
</organism>
<feature type="transmembrane region" description="Helical" evidence="1">
    <location>
        <begin position="249"/>
        <end position="269"/>
    </location>
</feature>
<accession>A0ABV6KU54</accession>
<dbReference type="Proteomes" id="UP001589738">
    <property type="component" value="Unassembled WGS sequence"/>
</dbReference>
<feature type="transmembrane region" description="Helical" evidence="1">
    <location>
        <begin position="18"/>
        <end position="37"/>
    </location>
</feature>
<feature type="transmembrane region" description="Helical" evidence="1">
    <location>
        <begin position="152"/>
        <end position="178"/>
    </location>
</feature>
<dbReference type="SUPFAM" id="SSF103473">
    <property type="entry name" value="MFS general substrate transporter"/>
    <property type="match status" value="1"/>
</dbReference>
<gene>
    <name evidence="2" type="ORF">ACFFHF_16795</name>
</gene>
<dbReference type="PANTHER" id="PTHR37305">
    <property type="entry name" value="INTEGRAL MEMBRANE PROTEIN-RELATED"/>
    <property type="match status" value="1"/>
</dbReference>
<keyword evidence="1" id="KW-0472">Membrane</keyword>
<evidence type="ECO:0000313" key="3">
    <source>
        <dbReference type="Proteomes" id="UP001589738"/>
    </source>
</evidence>
<sequence>MNKLIFNEMLKIIRKRKLVVVVAIMAVLISLFTYAQFREVQRQIEKLGDVDWRTTLQQQIVDTQNRLTSSGISDEWKAQLQIRVQQQQYYLDNDINPAEPGAPTFVRSFAQESITLFVPLLIMIIAADIVSSERSAGTVKLLLTRPVKRWKILLSKYVALLLSISIIVVLMGVLAYLISGVVFGFGGWGAPILTGFTSVGGELNTSNVQLIDQWQYILMEFGLVWFVAIVVGTISFMLSVLLKSTSASMGVMLAALIAGLILSNLVSSWQSAKYLFMINLDLTGYLAGSSPPVPGMTLLFSIGVLVVWAVAALLVSFTVFVRQDVY</sequence>
<evidence type="ECO:0000313" key="2">
    <source>
        <dbReference type="EMBL" id="MFC0476862.1"/>
    </source>
</evidence>
<keyword evidence="1" id="KW-1133">Transmembrane helix</keyword>
<dbReference type="PANTHER" id="PTHR37305:SF2">
    <property type="entry name" value="BACITRACIN TRANSPORT PERMEASE PROTEIN BCRB"/>
    <property type="match status" value="1"/>
</dbReference>
<protein>
    <submittedName>
        <fullName evidence="2">ABC transporter permease</fullName>
    </submittedName>
</protein>
<dbReference type="RefSeq" id="WP_340904164.1">
    <property type="nucleotide sequence ID" value="NZ_JBHLUU010000113.1"/>
</dbReference>
<keyword evidence="3" id="KW-1185">Reference proteome</keyword>
<dbReference type="EMBL" id="JBHLUU010000113">
    <property type="protein sequence ID" value="MFC0476862.1"/>
    <property type="molecule type" value="Genomic_DNA"/>
</dbReference>